<keyword evidence="1" id="KW-0472">Membrane</keyword>
<keyword evidence="3" id="KW-1185">Reference proteome</keyword>
<accession>A0A1H2D1S6</accession>
<dbReference type="Proteomes" id="UP000198688">
    <property type="component" value="Chromosome I"/>
</dbReference>
<protein>
    <submittedName>
        <fullName evidence="2">Uncharacterized protein</fullName>
    </submittedName>
</protein>
<keyword evidence="1" id="KW-0812">Transmembrane</keyword>
<sequence>MTDLETAPAEEVTRPEPWAGWGTVISVAGVILSIIATVLTAFLELALSSLRTGAFGAVLKGDSWVEGTGSALPLAALVAIGANLAIGWFAVTATGRRGAIGLPWALWTLIMLMAAGSRTVEGDYLLTETNWVSVVTILAGSLTFAVHAYKLILRPPADALQPRPSTDSGLPGSLQ</sequence>
<gene>
    <name evidence="2" type="ORF">SAMN04489716_7707</name>
</gene>
<feature type="transmembrane region" description="Helical" evidence="1">
    <location>
        <begin position="21"/>
        <end position="43"/>
    </location>
</feature>
<dbReference type="STRING" id="113562.SAMN04489716_7707"/>
<name>A0A1H2D1S6_9ACTN</name>
<feature type="transmembrane region" description="Helical" evidence="1">
    <location>
        <begin position="131"/>
        <end position="153"/>
    </location>
</feature>
<reference evidence="2 3" key="1">
    <citation type="submission" date="2016-10" db="EMBL/GenBank/DDBJ databases">
        <authorList>
            <person name="de Groot N.N."/>
        </authorList>
    </citation>
    <scope>NUCLEOTIDE SEQUENCE [LARGE SCALE GENOMIC DNA]</scope>
    <source>
        <strain evidence="2 3">DSM 43941</strain>
    </source>
</reference>
<organism evidence="2 3">
    <name type="scientific">Actinoplanes derwentensis</name>
    <dbReference type="NCBI Taxonomy" id="113562"/>
    <lineage>
        <taxon>Bacteria</taxon>
        <taxon>Bacillati</taxon>
        <taxon>Actinomycetota</taxon>
        <taxon>Actinomycetes</taxon>
        <taxon>Micromonosporales</taxon>
        <taxon>Micromonosporaceae</taxon>
        <taxon>Actinoplanes</taxon>
    </lineage>
</organism>
<evidence type="ECO:0000256" key="1">
    <source>
        <dbReference type="SAM" id="Phobius"/>
    </source>
</evidence>
<dbReference type="EMBL" id="LT629758">
    <property type="protein sequence ID" value="SDT76708.1"/>
    <property type="molecule type" value="Genomic_DNA"/>
</dbReference>
<evidence type="ECO:0000313" key="3">
    <source>
        <dbReference type="Proteomes" id="UP000198688"/>
    </source>
</evidence>
<evidence type="ECO:0000313" key="2">
    <source>
        <dbReference type="EMBL" id="SDT76708.1"/>
    </source>
</evidence>
<feature type="transmembrane region" description="Helical" evidence="1">
    <location>
        <begin position="71"/>
        <end position="91"/>
    </location>
</feature>
<keyword evidence="1" id="KW-1133">Transmembrane helix</keyword>
<feature type="transmembrane region" description="Helical" evidence="1">
    <location>
        <begin position="98"/>
        <end position="116"/>
    </location>
</feature>
<dbReference type="AlphaFoldDB" id="A0A1H2D1S6"/>
<proteinExistence type="predicted"/>
<dbReference type="RefSeq" id="WP_092552682.1">
    <property type="nucleotide sequence ID" value="NZ_BOMJ01000037.1"/>
</dbReference>
<dbReference type="OrthoDB" id="3404564at2"/>